<dbReference type="InterPro" id="IPR009003">
    <property type="entry name" value="Peptidase_S1_PA"/>
</dbReference>
<dbReference type="Pfam" id="PF13365">
    <property type="entry name" value="Trypsin_2"/>
    <property type="match status" value="1"/>
</dbReference>
<keyword evidence="5" id="KW-1185">Reference proteome</keyword>
<dbReference type="InterPro" id="IPR051201">
    <property type="entry name" value="Chloro_Bact_Ser_Proteases"/>
</dbReference>
<dbReference type="PANTHER" id="PTHR43343:SF3">
    <property type="entry name" value="PROTEASE DO-LIKE 8, CHLOROPLASTIC"/>
    <property type="match status" value="1"/>
</dbReference>
<reference evidence="4 5" key="1">
    <citation type="submission" date="2014-12" db="EMBL/GenBank/DDBJ databases">
        <title>Genome sequencing of Alteromonas marina AD001.</title>
        <authorList>
            <person name="Adrian T.G.S."/>
            <person name="Chan K.G."/>
        </authorList>
    </citation>
    <scope>NUCLEOTIDE SEQUENCE [LARGE SCALE GENOMIC DNA]</scope>
    <source>
        <strain evidence="4 5">AD001</strain>
    </source>
</reference>
<dbReference type="Proteomes" id="UP000031197">
    <property type="component" value="Unassembled WGS sequence"/>
</dbReference>
<evidence type="ECO:0000256" key="1">
    <source>
        <dbReference type="ARBA" id="ARBA00010541"/>
    </source>
</evidence>
<proteinExistence type="inferred from homology"/>
<dbReference type="EMBL" id="JWLW01000012">
    <property type="protein sequence ID" value="KHT54471.1"/>
    <property type="molecule type" value="Genomic_DNA"/>
</dbReference>
<evidence type="ECO:0000313" key="4">
    <source>
        <dbReference type="EMBL" id="KHT54471.1"/>
    </source>
</evidence>
<keyword evidence="2" id="KW-0645">Protease</keyword>
<dbReference type="Gene3D" id="2.40.10.10">
    <property type="entry name" value="Trypsin-like serine proteases"/>
    <property type="match status" value="2"/>
</dbReference>
<gene>
    <name evidence="4" type="ORF">RJ41_05970</name>
</gene>
<accession>A0A0B3XY75</accession>
<evidence type="ECO:0000313" key="5">
    <source>
        <dbReference type="Proteomes" id="UP000031197"/>
    </source>
</evidence>
<dbReference type="SUPFAM" id="SSF50494">
    <property type="entry name" value="Trypsin-like serine proteases"/>
    <property type="match status" value="1"/>
</dbReference>
<comment type="similarity">
    <text evidence="1">Belongs to the peptidase S1C family.</text>
</comment>
<protein>
    <submittedName>
        <fullName evidence="4">Peptidase S1</fullName>
    </submittedName>
</protein>
<sequence length="251" mass="27213">MGFCTIFWLSTSTHLRAEQQFVDVVESVTESTVAIALDAPYKYASPRVLGTGFIVDDGSYAITNYHVVSEQLDPKYVENYVVLSGEGTIVKKVKAEIIKIDLKHDLALLKLDSILTPVALSSKNMLRPGTDIAFTGFPIGAILGIYPATHRGYISAITPDAIPAMNSQQLNLKMMQRLDSVSLIYQLDAIAYPGNSGSPMYDPKSGEVVGVINKVLVKDTKESALSSPTGISYAIPVKFVIKLLKSHSGKD</sequence>
<dbReference type="GO" id="GO:0006508">
    <property type="term" value="P:proteolysis"/>
    <property type="evidence" value="ECO:0007669"/>
    <property type="project" value="UniProtKB-KW"/>
</dbReference>
<comment type="caution">
    <text evidence="4">The sequence shown here is derived from an EMBL/GenBank/DDBJ whole genome shotgun (WGS) entry which is preliminary data.</text>
</comment>
<dbReference type="AlphaFoldDB" id="A0A0B3XY75"/>
<evidence type="ECO:0000256" key="2">
    <source>
        <dbReference type="ARBA" id="ARBA00022670"/>
    </source>
</evidence>
<name>A0A0B3XY75_9ALTE</name>
<keyword evidence="3" id="KW-0378">Hydrolase</keyword>
<dbReference type="PANTHER" id="PTHR43343">
    <property type="entry name" value="PEPTIDASE S12"/>
    <property type="match status" value="1"/>
</dbReference>
<evidence type="ECO:0000256" key="3">
    <source>
        <dbReference type="ARBA" id="ARBA00022801"/>
    </source>
</evidence>
<dbReference type="InterPro" id="IPR043504">
    <property type="entry name" value="Peptidase_S1_PA_chymotrypsin"/>
</dbReference>
<organism evidence="4 5">
    <name type="scientific">Alteromonas marina</name>
    <dbReference type="NCBI Taxonomy" id="203795"/>
    <lineage>
        <taxon>Bacteria</taxon>
        <taxon>Pseudomonadati</taxon>
        <taxon>Pseudomonadota</taxon>
        <taxon>Gammaproteobacteria</taxon>
        <taxon>Alteromonadales</taxon>
        <taxon>Alteromonadaceae</taxon>
        <taxon>Alteromonas/Salinimonas group</taxon>
        <taxon>Alteromonas</taxon>
    </lineage>
</organism>
<dbReference type="OrthoDB" id="212300at2"/>
<dbReference type="GO" id="GO:0008233">
    <property type="term" value="F:peptidase activity"/>
    <property type="evidence" value="ECO:0007669"/>
    <property type="project" value="UniProtKB-KW"/>
</dbReference>